<dbReference type="NCBIfam" id="TIGR00500">
    <property type="entry name" value="met_pdase_I"/>
    <property type="match status" value="1"/>
</dbReference>
<dbReference type="CDD" id="cd01086">
    <property type="entry name" value="MetAP1"/>
    <property type="match status" value="1"/>
</dbReference>
<sequence length="248" mass="26742">MIVLKSRQEIDRMRVAGQMVGEILALLKERIQPGVTTGELDCLAEKECRKRKALPAFKGYGGFPFSICASPNNKVVHGFPDDVPLQEGDILSIDFGVLYKGYYGDSAMTVPVGKVSAHRQRLLEVTARSLDAGISQALVEQRLGDISHAVQATVEPLGFSVVREFVGHGIGQKLHESPQVPNFGRPHQGPKLKEGMVLAIEPMINAGKPGVSVLEDGWTAVTIDGADSAHFEHTVAITANGPEILTRV</sequence>
<feature type="binding site" evidence="6">
    <location>
        <position position="232"/>
    </location>
    <ligand>
        <name>a divalent metal cation</name>
        <dbReference type="ChEBI" id="CHEBI:60240"/>
        <label>1</label>
    </ligand>
</feature>
<comment type="function">
    <text evidence="1 6">Removes the N-terminal methionine from nascent proteins. The N-terminal methionine is often cleaved when the second residue in the primary sequence is small and uncharged (Met-Ala-, Cys, Gly, Pro, Ser, Thr, or Val). Requires deformylation of the N(alpha)-formylated initiator methionine before it can be hydrolyzed.</text>
</comment>
<evidence type="ECO:0000256" key="3">
    <source>
        <dbReference type="ARBA" id="ARBA00022670"/>
    </source>
</evidence>
<dbReference type="GO" id="GO:0006508">
    <property type="term" value="P:proteolysis"/>
    <property type="evidence" value="ECO:0007669"/>
    <property type="project" value="UniProtKB-KW"/>
</dbReference>
<evidence type="ECO:0000256" key="5">
    <source>
        <dbReference type="ARBA" id="ARBA00022801"/>
    </source>
</evidence>
<feature type="binding site" evidence="6">
    <location>
        <position position="168"/>
    </location>
    <ligand>
        <name>a divalent metal cation</name>
        <dbReference type="ChEBI" id="CHEBI:60240"/>
        <label>2</label>
        <note>catalytic</note>
    </ligand>
</feature>
<evidence type="ECO:0000259" key="8">
    <source>
        <dbReference type="Pfam" id="PF00557"/>
    </source>
</evidence>
<dbReference type="HAMAP" id="MF_01974">
    <property type="entry name" value="MetAP_1"/>
    <property type="match status" value="1"/>
</dbReference>
<dbReference type="PROSITE" id="PS00680">
    <property type="entry name" value="MAP_1"/>
    <property type="match status" value="1"/>
</dbReference>
<feature type="binding site" evidence="6">
    <location>
        <position position="94"/>
    </location>
    <ligand>
        <name>a divalent metal cation</name>
        <dbReference type="ChEBI" id="CHEBI:60240"/>
        <label>1</label>
    </ligand>
</feature>
<reference evidence="9 10" key="1">
    <citation type="submission" date="2017-03" db="EMBL/GenBank/DDBJ databases">
        <title>Genome sequence of Geothermobacter sp. EPR-M, Deep-Sea Iron Reducer.</title>
        <authorList>
            <person name="Tully B."/>
            <person name="Savalia P."/>
            <person name="Abuyen K."/>
            <person name="Baughan C."/>
            <person name="Romero E."/>
            <person name="Ronkowski C."/>
            <person name="Torres B."/>
            <person name="Tremblay J."/>
            <person name="Trujillo A."/>
            <person name="Tyler M."/>
            <person name="Perez-Rodriguez I."/>
            <person name="Amend J."/>
        </authorList>
    </citation>
    <scope>NUCLEOTIDE SEQUENCE [LARGE SCALE GENOMIC DNA]</scope>
    <source>
        <strain evidence="9 10">EPR-M</strain>
    </source>
</reference>
<evidence type="ECO:0000256" key="6">
    <source>
        <dbReference type="HAMAP-Rule" id="MF_01974"/>
    </source>
</evidence>
<comment type="catalytic activity">
    <reaction evidence="6 7">
        <text>Release of N-terminal amino acids, preferentially methionine, from peptides and arylamides.</text>
        <dbReference type="EC" id="3.4.11.18"/>
    </reaction>
</comment>
<gene>
    <name evidence="6" type="primary">map</name>
    <name evidence="9" type="ORF">B5V00_03235</name>
</gene>
<dbReference type="GO" id="GO:0070006">
    <property type="term" value="F:metalloaminopeptidase activity"/>
    <property type="evidence" value="ECO:0007669"/>
    <property type="project" value="UniProtKB-UniRule"/>
</dbReference>
<evidence type="ECO:0000256" key="7">
    <source>
        <dbReference type="RuleBase" id="RU003653"/>
    </source>
</evidence>
<evidence type="ECO:0000313" key="10">
    <source>
        <dbReference type="Proteomes" id="UP000193136"/>
    </source>
</evidence>
<feature type="domain" description="Peptidase M24" evidence="8">
    <location>
        <begin position="12"/>
        <end position="239"/>
    </location>
</feature>
<dbReference type="InterPro" id="IPR002467">
    <property type="entry name" value="Pept_M24A_MAP1"/>
</dbReference>
<keyword evidence="5 6" id="KW-0378">Hydrolase</keyword>
<organism evidence="9 10">
    <name type="scientific">Geothermobacter hydrogeniphilus</name>
    <dbReference type="NCBI Taxonomy" id="1969733"/>
    <lineage>
        <taxon>Bacteria</taxon>
        <taxon>Pseudomonadati</taxon>
        <taxon>Thermodesulfobacteriota</taxon>
        <taxon>Desulfuromonadia</taxon>
        <taxon>Desulfuromonadales</taxon>
        <taxon>Geothermobacteraceae</taxon>
        <taxon>Geothermobacter</taxon>
    </lineage>
</organism>
<name>A0A1X0YD00_9BACT</name>
<evidence type="ECO:0000256" key="4">
    <source>
        <dbReference type="ARBA" id="ARBA00022723"/>
    </source>
</evidence>
<feature type="binding site" evidence="6">
    <location>
        <position position="105"/>
    </location>
    <ligand>
        <name>a divalent metal cation</name>
        <dbReference type="ChEBI" id="CHEBI:60240"/>
        <label>2</label>
        <note>catalytic</note>
    </ligand>
</feature>
<comment type="subunit">
    <text evidence="6">Monomer.</text>
</comment>
<dbReference type="Gene3D" id="3.90.230.10">
    <property type="entry name" value="Creatinase/methionine aminopeptidase superfamily"/>
    <property type="match status" value="1"/>
</dbReference>
<keyword evidence="3 6" id="KW-0645">Protease</keyword>
<dbReference type="AlphaFoldDB" id="A0A1X0YD00"/>
<dbReference type="RefSeq" id="WP_085009315.1">
    <property type="nucleotide sequence ID" value="NZ_NAAD01000002.1"/>
</dbReference>
<dbReference type="OrthoDB" id="9802055at2"/>
<dbReference type="STRING" id="1969733.B5V00_03235"/>
<dbReference type="GO" id="GO:0004239">
    <property type="term" value="F:initiator methionyl aminopeptidase activity"/>
    <property type="evidence" value="ECO:0007669"/>
    <property type="project" value="UniProtKB-UniRule"/>
</dbReference>
<keyword evidence="4 6" id="KW-0479">Metal-binding</keyword>
<dbReference type="PANTHER" id="PTHR43330">
    <property type="entry name" value="METHIONINE AMINOPEPTIDASE"/>
    <property type="match status" value="1"/>
</dbReference>
<proteinExistence type="inferred from homology"/>
<dbReference type="PRINTS" id="PR00599">
    <property type="entry name" value="MAPEPTIDASE"/>
</dbReference>
<feature type="binding site" evidence="6">
    <location>
        <position position="77"/>
    </location>
    <ligand>
        <name>substrate</name>
    </ligand>
</feature>
<dbReference type="SUPFAM" id="SSF55920">
    <property type="entry name" value="Creatinase/aminopeptidase"/>
    <property type="match status" value="1"/>
</dbReference>
<protein>
    <recommendedName>
        <fullName evidence="6 7">Methionine aminopeptidase</fullName>
        <shortName evidence="6">MAP</shortName>
        <shortName evidence="6">MetAP</shortName>
        <ecNumber evidence="6 7">3.4.11.18</ecNumber>
    </recommendedName>
    <alternativeName>
        <fullName evidence="6">Peptidase M</fullName>
    </alternativeName>
</protein>
<comment type="similarity">
    <text evidence="6">Belongs to the peptidase M24A family. Methionine aminopeptidase type 1 subfamily.</text>
</comment>
<dbReference type="GO" id="GO:0005829">
    <property type="term" value="C:cytosol"/>
    <property type="evidence" value="ECO:0007669"/>
    <property type="project" value="TreeGrafter"/>
</dbReference>
<feature type="binding site" evidence="6">
    <location>
        <position position="201"/>
    </location>
    <ligand>
        <name>a divalent metal cation</name>
        <dbReference type="ChEBI" id="CHEBI:60240"/>
        <label>2</label>
        <note>catalytic</note>
    </ligand>
</feature>
<feature type="binding site" evidence="6">
    <location>
        <position position="175"/>
    </location>
    <ligand>
        <name>substrate</name>
    </ligand>
</feature>
<feature type="binding site" evidence="6">
    <location>
        <position position="232"/>
    </location>
    <ligand>
        <name>a divalent metal cation</name>
        <dbReference type="ChEBI" id="CHEBI:60240"/>
        <label>2</label>
        <note>catalytic</note>
    </ligand>
</feature>
<evidence type="ECO:0000256" key="1">
    <source>
        <dbReference type="ARBA" id="ARBA00002521"/>
    </source>
</evidence>
<dbReference type="EMBL" id="NAAD01000002">
    <property type="protein sequence ID" value="ORJ63075.1"/>
    <property type="molecule type" value="Genomic_DNA"/>
</dbReference>
<dbReference type="Pfam" id="PF00557">
    <property type="entry name" value="Peptidase_M24"/>
    <property type="match status" value="1"/>
</dbReference>
<comment type="caution">
    <text evidence="9">The sequence shown here is derived from an EMBL/GenBank/DDBJ whole genome shotgun (WGS) entry which is preliminary data.</text>
</comment>
<dbReference type="PANTHER" id="PTHR43330:SF27">
    <property type="entry name" value="METHIONINE AMINOPEPTIDASE"/>
    <property type="match status" value="1"/>
</dbReference>
<dbReference type="InterPro" id="IPR000994">
    <property type="entry name" value="Pept_M24"/>
</dbReference>
<evidence type="ECO:0000313" key="9">
    <source>
        <dbReference type="EMBL" id="ORJ63075.1"/>
    </source>
</evidence>
<dbReference type="InterPro" id="IPR001714">
    <property type="entry name" value="Pept_M24_MAP"/>
</dbReference>
<dbReference type="EC" id="3.4.11.18" evidence="6 7"/>
<dbReference type="Proteomes" id="UP000193136">
    <property type="component" value="Unassembled WGS sequence"/>
</dbReference>
<accession>A0A1X0YD00</accession>
<evidence type="ECO:0000256" key="2">
    <source>
        <dbReference type="ARBA" id="ARBA00022438"/>
    </source>
</evidence>
<comment type="cofactor">
    <cofactor evidence="6">
        <name>Co(2+)</name>
        <dbReference type="ChEBI" id="CHEBI:48828"/>
    </cofactor>
    <cofactor evidence="6">
        <name>Zn(2+)</name>
        <dbReference type="ChEBI" id="CHEBI:29105"/>
    </cofactor>
    <cofactor evidence="6">
        <name>Mn(2+)</name>
        <dbReference type="ChEBI" id="CHEBI:29035"/>
    </cofactor>
    <cofactor evidence="6">
        <name>Fe(2+)</name>
        <dbReference type="ChEBI" id="CHEBI:29033"/>
    </cofactor>
    <text evidence="6">Binds 2 divalent metal cations per subunit. Has a high-affinity and a low affinity metal-binding site. The true nature of the physiological cofactor is under debate. The enzyme is active with cobalt, zinc, manganese or divalent iron ions. Most likely, methionine aminopeptidases function as mononuclear Fe(2+)-metalloproteases under physiological conditions, and the catalytically relevant metal-binding site has been assigned to the histidine-containing high-affinity site.</text>
</comment>
<dbReference type="GO" id="GO:0046872">
    <property type="term" value="F:metal ion binding"/>
    <property type="evidence" value="ECO:0007669"/>
    <property type="project" value="UniProtKB-UniRule"/>
</dbReference>
<dbReference type="InterPro" id="IPR036005">
    <property type="entry name" value="Creatinase/aminopeptidase-like"/>
</dbReference>
<feature type="binding site" evidence="6">
    <location>
        <position position="105"/>
    </location>
    <ligand>
        <name>a divalent metal cation</name>
        <dbReference type="ChEBI" id="CHEBI:60240"/>
        <label>1</label>
    </ligand>
</feature>
<keyword evidence="2 6" id="KW-0031">Aminopeptidase</keyword>
<keyword evidence="10" id="KW-1185">Reference proteome</keyword>